<protein>
    <submittedName>
        <fullName evidence="2">Uncharacterized protein</fullName>
    </submittedName>
</protein>
<comment type="caution">
    <text evidence="2">The sequence shown here is derived from an EMBL/GenBank/DDBJ whole genome shotgun (WGS) entry which is preliminary data.</text>
</comment>
<proteinExistence type="predicted"/>
<evidence type="ECO:0000313" key="2">
    <source>
        <dbReference type="EMBL" id="SYW82729.1"/>
    </source>
</evidence>
<reference evidence="2" key="1">
    <citation type="submission" date="2018-08" db="EMBL/GenBank/DDBJ databases">
        <authorList>
            <person name="Guldener U."/>
        </authorList>
    </citation>
    <scope>NUCLEOTIDE SEQUENCE</scope>
    <source>
        <strain evidence="2">UB2</strain>
    </source>
</reference>
<evidence type="ECO:0000256" key="1">
    <source>
        <dbReference type="SAM" id="MobiDB-lite"/>
    </source>
</evidence>
<organism evidence="2 3">
    <name type="scientific">Ustilago bromivora</name>
    <dbReference type="NCBI Taxonomy" id="307758"/>
    <lineage>
        <taxon>Eukaryota</taxon>
        <taxon>Fungi</taxon>
        <taxon>Dikarya</taxon>
        <taxon>Basidiomycota</taxon>
        <taxon>Ustilaginomycotina</taxon>
        <taxon>Ustilaginomycetes</taxon>
        <taxon>Ustilaginales</taxon>
        <taxon>Ustilaginaceae</taxon>
        <taxon>Ustilago</taxon>
    </lineage>
</organism>
<accession>A0A8H8QQI1</accession>
<feature type="compositionally biased region" description="Polar residues" evidence="1">
    <location>
        <begin position="231"/>
        <end position="242"/>
    </location>
</feature>
<feature type="region of interest" description="Disordered" evidence="1">
    <location>
        <begin position="212"/>
        <end position="242"/>
    </location>
</feature>
<keyword evidence="3" id="KW-1185">Reference proteome</keyword>
<evidence type="ECO:0000313" key="3">
    <source>
        <dbReference type="Proteomes" id="UP000658997"/>
    </source>
</evidence>
<dbReference type="EMBL" id="ULHB01000126">
    <property type="protein sequence ID" value="SYW82729.1"/>
    <property type="molecule type" value="Genomic_DNA"/>
</dbReference>
<sequence>MASLHNSLRSASPAPSRGLSPLPFSDASTLLAGTHPPLAPASAVFSLESHMNLHIGKIEDQLSQLLGGVKQISMTVQALAPTQPLPNPTPLSSGESATSPSACFFPWVLQDIISTIALDNLKPEHLVTLRNPESLPRLPEKQPTGFLTPTLAAQTQPHKHLQEVSLMVTSSTTQGDVVCHQALPPVVHKASTAPNSAFHFTANSPNTTAITTPNSASRPFPLNHTSHHATPDSTPMASTTPNSALVPTSLHLPFDFVPQGIIDIMSSSAATLLAFLLTGTPPPCRPNTTCHLPIFDALNAPATISSLNLTLWLSVPNLHMDQDNELHLCQEIEARLLEGRLRPVQDPACLNLICSPVGIVPKPHSTSTDVLIKLVSQFHRASKPYQTVKRNLSVLKSLHINLSQPTTAFDAARLARALQGYKRVAGNPPPTAKLPITLPLLTQLVDTLPLVCLSKHNCRMFRAAFCLAFTCFLCSGKLTWENPSSHPVLTVGSVGFASDGTFTTIFLPSSKTNPFDASVTLTVPSVPH</sequence>
<gene>
    <name evidence="2" type="ORF">UBRO2_04851</name>
</gene>
<name>A0A8H8QQI1_9BASI</name>
<dbReference type="Proteomes" id="UP000658997">
    <property type="component" value="Unassembled WGS sequence"/>
</dbReference>
<dbReference type="AlphaFoldDB" id="A0A8H8QQI1"/>